<dbReference type="GO" id="GO:0004017">
    <property type="term" value="F:AMP kinase activity"/>
    <property type="evidence" value="ECO:0007669"/>
    <property type="project" value="UniProtKB-UniRule"/>
</dbReference>
<evidence type="ECO:0000256" key="2">
    <source>
        <dbReference type="ARBA" id="ARBA00022727"/>
    </source>
</evidence>
<sequence length="198" mass="21870">MVRLIFLGPPGAGKGTQAQTVAKLHHIPHISTGDILRSAVAEKTELGLKAQTYMEAGELVPDQLILDLVEARLNQTDARTGWILDGFPRTVNQAIFLESLLERLQQACNHVVNFEVPDEVLVSRLLGRGRTDDTEEVIRNRLEVYHQQTAPLIGFYQERQQLVSVDGDQPIASINQQLNELTQRGPGTGKTSTQAPNS</sequence>
<proteinExistence type="inferred from homology"/>
<feature type="binding site" evidence="5">
    <location>
        <position position="130"/>
    </location>
    <ligand>
        <name>AMP</name>
        <dbReference type="ChEBI" id="CHEBI:456215"/>
    </ligand>
</feature>
<evidence type="ECO:0000256" key="4">
    <source>
        <dbReference type="ARBA" id="ARBA00022777"/>
    </source>
</evidence>
<feature type="binding site" evidence="5">
    <location>
        <position position="141"/>
    </location>
    <ligand>
        <name>AMP</name>
        <dbReference type="ChEBI" id="CHEBI:456215"/>
    </ligand>
</feature>
<comment type="catalytic activity">
    <reaction evidence="5 7">
        <text>AMP + ATP = 2 ADP</text>
        <dbReference type="Rhea" id="RHEA:12973"/>
        <dbReference type="ChEBI" id="CHEBI:30616"/>
        <dbReference type="ChEBI" id="CHEBI:456215"/>
        <dbReference type="ChEBI" id="CHEBI:456216"/>
        <dbReference type="EC" id="2.7.4.3"/>
    </reaction>
</comment>
<organism evidence="8 9">
    <name type="scientific">Pegethrix bostrychoides GSE-TBD4-15B</name>
    <dbReference type="NCBI Taxonomy" id="2839662"/>
    <lineage>
        <taxon>Bacteria</taxon>
        <taxon>Bacillati</taxon>
        <taxon>Cyanobacteriota</taxon>
        <taxon>Cyanophyceae</taxon>
        <taxon>Oculatellales</taxon>
        <taxon>Oculatellaceae</taxon>
        <taxon>Pegethrix</taxon>
    </lineage>
</organism>
<reference evidence="8" key="2">
    <citation type="journal article" date="2022" name="Microbiol. Resour. Announc.">
        <title>Metagenome Sequencing to Explore Phylogenomics of Terrestrial Cyanobacteria.</title>
        <authorList>
            <person name="Ward R.D."/>
            <person name="Stajich J.E."/>
            <person name="Johansen J.R."/>
            <person name="Huntemann M."/>
            <person name="Clum A."/>
            <person name="Foster B."/>
            <person name="Foster B."/>
            <person name="Roux S."/>
            <person name="Palaniappan K."/>
            <person name="Varghese N."/>
            <person name="Mukherjee S."/>
            <person name="Reddy T.B.K."/>
            <person name="Daum C."/>
            <person name="Copeland A."/>
            <person name="Chen I.A."/>
            <person name="Ivanova N.N."/>
            <person name="Kyrpides N.C."/>
            <person name="Shapiro N."/>
            <person name="Eloe-Fadrosh E.A."/>
            <person name="Pietrasiak N."/>
        </authorList>
    </citation>
    <scope>NUCLEOTIDE SEQUENCE</scope>
    <source>
        <strain evidence="8">GSE-TBD4-15B</strain>
    </source>
</reference>
<feature type="binding site" evidence="5">
    <location>
        <begin position="11"/>
        <end position="16"/>
    </location>
    <ligand>
        <name>ATP</name>
        <dbReference type="ChEBI" id="CHEBI:30616"/>
    </ligand>
</feature>
<comment type="pathway">
    <text evidence="5">Purine metabolism; AMP biosynthesis via salvage pathway; AMP from ADP: step 1/1.</text>
</comment>
<dbReference type="InterPro" id="IPR006259">
    <property type="entry name" value="Adenyl_kin_sub"/>
</dbReference>
<dbReference type="NCBIfam" id="TIGR01351">
    <property type="entry name" value="adk"/>
    <property type="match status" value="1"/>
</dbReference>
<feature type="region of interest" description="NMP" evidence="5">
    <location>
        <begin position="31"/>
        <end position="60"/>
    </location>
</feature>
<dbReference type="Pfam" id="PF00406">
    <property type="entry name" value="ADK"/>
    <property type="match status" value="1"/>
</dbReference>
<dbReference type="NCBIfam" id="NF011101">
    <property type="entry name" value="PRK14528.1"/>
    <property type="match status" value="1"/>
</dbReference>
<dbReference type="PRINTS" id="PR00094">
    <property type="entry name" value="ADENYLTKNASE"/>
</dbReference>
<feature type="binding site" evidence="5">
    <location>
        <position position="128"/>
    </location>
    <ligand>
        <name>ATP</name>
        <dbReference type="ChEBI" id="CHEBI:30616"/>
    </ligand>
</feature>
<dbReference type="HAMAP" id="MF_00235">
    <property type="entry name" value="Adenylate_kinase_Adk"/>
    <property type="match status" value="1"/>
</dbReference>
<keyword evidence="4 5" id="KW-0418">Kinase</keyword>
<keyword evidence="5 7" id="KW-0067">ATP-binding</keyword>
<evidence type="ECO:0000256" key="6">
    <source>
        <dbReference type="RuleBase" id="RU003330"/>
    </source>
</evidence>
<dbReference type="NCBIfam" id="NF001381">
    <property type="entry name" value="PRK00279.1-3"/>
    <property type="match status" value="1"/>
</dbReference>
<dbReference type="GO" id="GO:0044209">
    <property type="term" value="P:AMP salvage"/>
    <property type="evidence" value="ECO:0007669"/>
    <property type="project" value="UniProtKB-UniRule"/>
</dbReference>
<comment type="caution">
    <text evidence="8">The sequence shown here is derived from an EMBL/GenBank/DDBJ whole genome shotgun (WGS) entry which is preliminary data.</text>
</comment>
<comment type="function">
    <text evidence="5">Catalyzes the reversible transfer of the terminal phosphate group between ATP and AMP. Plays an important role in cellular energy homeostasis and in adenine nucleotide metabolism.</text>
</comment>
<feature type="binding site" evidence="5">
    <location>
        <begin position="58"/>
        <end position="60"/>
    </location>
    <ligand>
        <name>AMP</name>
        <dbReference type="ChEBI" id="CHEBI:456215"/>
    </ligand>
</feature>
<reference evidence="8" key="1">
    <citation type="submission" date="2021-05" db="EMBL/GenBank/DDBJ databases">
        <authorList>
            <person name="Pietrasiak N."/>
            <person name="Ward R."/>
            <person name="Stajich J.E."/>
            <person name="Kurbessoian T."/>
        </authorList>
    </citation>
    <scope>NUCLEOTIDE SEQUENCE</scope>
    <source>
        <strain evidence="8">GSE-TBD4-15B</strain>
    </source>
</reference>
<accession>A0A951PFK2</accession>
<dbReference type="NCBIfam" id="NF011100">
    <property type="entry name" value="PRK14527.1"/>
    <property type="match status" value="1"/>
</dbReference>
<feature type="binding site" evidence="5">
    <location>
        <position position="32"/>
    </location>
    <ligand>
        <name>AMP</name>
        <dbReference type="ChEBI" id="CHEBI:456215"/>
    </ligand>
</feature>
<dbReference type="Gene3D" id="3.40.50.300">
    <property type="entry name" value="P-loop containing nucleotide triphosphate hydrolases"/>
    <property type="match status" value="1"/>
</dbReference>
<feature type="binding site" evidence="5">
    <location>
        <position position="93"/>
    </location>
    <ligand>
        <name>AMP</name>
        <dbReference type="ChEBI" id="CHEBI:456215"/>
    </ligand>
</feature>
<comment type="subcellular location">
    <subcellularLocation>
        <location evidence="5 7">Cytoplasm</location>
    </subcellularLocation>
</comment>
<evidence type="ECO:0000256" key="1">
    <source>
        <dbReference type="ARBA" id="ARBA00022679"/>
    </source>
</evidence>
<keyword evidence="1 5" id="KW-0808">Transferase</keyword>
<dbReference type="NCBIfam" id="NF011104">
    <property type="entry name" value="PRK14531.1"/>
    <property type="match status" value="1"/>
</dbReference>
<feature type="binding site" evidence="5">
    <location>
        <begin position="86"/>
        <end position="89"/>
    </location>
    <ligand>
        <name>AMP</name>
        <dbReference type="ChEBI" id="CHEBI:456215"/>
    </ligand>
</feature>
<comment type="subunit">
    <text evidence="5 7">Monomer.</text>
</comment>
<evidence type="ECO:0000313" key="9">
    <source>
        <dbReference type="Proteomes" id="UP000707356"/>
    </source>
</evidence>
<protein>
    <recommendedName>
        <fullName evidence="5 7">Adenylate kinase</fullName>
        <shortName evidence="5">AK</shortName>
        <ecNumber evidence="5 7">2.7.4.3</ecNumber>
    </recommendedName>
    <alternativeName>
        <fullName evidence="5">ATP-AMP transphosphorylase</fullName>
    </alternativeName>
    <alternativeName>
        <fullName evidence="5">ATP:AMP phosphotransferase</fullName>
    </alternativeName>
    <alternativeName>
        <fullName evidence="5">Adenylate monophosphate kinase</fullName>
    </alternativeName>
</protein>
<evidence type="ECO:0000256" key="7">
    <source>
        <dbReference type="RuleBase" id="RU003331"/>
    </source>
</evidence>
<dbReference type="InterPro" id="IPR000850">
    <property type="entry name" value="Adenylat/UMP-CMP_kin"/>
</dbReference>
<dbReference type="CDD" id="cd01428">
    <property type="entry name" value="ADK"/>
    <property type="match status" value="1"/>
</dbReference>
<name>A0A951PFK2_9CYAN</name>
<dbReference type="PROSITE" id="PS00113">
    <property type="entry name" value="ADENYLATE_KINASE"/>
    <property type="match status" value="1"/>
</dbReference>
<keyword evidence="5" id="KW-0963">Cytoplasm</keyword>
<feature type="binding site" evidence="5">
    <location>
        <position position="169"/>
    </location>
    <ligand>
        <name>ATP</name>
        <dbReference type="ChEBI" id="CHEBI:30616"/>
    </ligand>
</feature>
<dbReference type="NCBIfam" id="NF002700">
    <property type="entry name" value="PRK02496.1"/>
    <property type="match status" value="1"/>
</dbReference>
<comment type="domain">
    <text evidence="5">Consists of three domains, a large central CORE domain and two small peripheral domains, NMPbind and LID, which undergo movements during catalysis. The LID domain closes over the site of phosphoryl transfer upon ATP binding. Assembling and dissambling the active center during each catalytic cycle provides an effective means to prevent ATP hydrolysis.</text>
</comment>
<gene>
    <name evidence="5" type="primary">adk</name>
    <name evidence="8" type="ORF">KME07_25135</name>
</gene>
<evidence type="ECO:0000256" key="3">
    <source>
        <dbReference type="ARBA" id="ARBA00022741"/>
    </source>
</evidence>
<evidence type="ECO:0000313" key="8">
    <source>
        <dbReference type="EMBL" id="MBW4468724.1"/>
    </source>
</evidence>
<dbReference type="AlphaFoldDB" id="A0A951PFK2"/>
<dbReference type="GO" id="GO:0005524">
    <property type="term" value="F:ATP binding"/>
    <property type="evidence" value="ECO:0007669"/>
    <property type="project" value="UniProtKB-UniRule"/>
</dbReference>
<dbReference type="Proteomes" id="UP000707356">
    <property type="component" value="Unassembled WGS sequence"/>
</dbReference>
<dbReference type="InterPro" id="IPR027417">
    <property type="entry name" value="P-loop_NTPase"/>
</dbReference>
<keyword evidence="2 5" id="KW-0545">Nucleotide biosynthesis</keyword>
<dbReference type="EC" id="2.7.4.3" evidence="5 7"/>
<feature type="binding site" evidence="5">
    <location>
        <position position="37"/>
    </location>
    <ligand>
        <name>AMP</name>
        <dbReference type="ChEBI" id="CHEBI:456215"/>
    </ligand>
</feature>
<evidence type="ECO:0000256" key="5">
    <source>
        <dbReference type="HAMAP-Rule" id="MF_00235"/>
    </source>
</evidence>
<dbReference type="GO" id="GO:0005737">
    <property type="term" value="C:cytoplasm"/>
    <property type="evidence" value="ECO:0007669"/>
    <property type="project" value="UniProtKB-SubCell"/>
</dbReference>
<dbReference type="SUPFAM" id="SSF52540">
    <property type="entry name" value="P-loop containing nucleoside triphosphate hydrolases"/>
    <property type="match status" value="1"/>
</dbReference>
<comment type="similarity">
    <text evidence="5 6">Belongs to the adenylate kinase family.</text>
</comment>
<keyword evidence="3 5" id="KW-0547">Nucleotide-binding</keyword>
<comment type="caution">
    <text evidence="5">Lacks conserved residue(s) required for the propagation of feature annotation.</text>
</comment>
<dbReference type="EMBL" id="JAHHHV010000092">
    <property type="protein sequence ID" value="MBW4468724.1"/>
    <property type="molecule type" value="Genomic_DNA"/>
</dbReference>
<dbReference type="InterPro" id="IPR033690">
    <property type="entry name" value="Adenylat_kinase_CS"/>
</dbReference>
<dbReference type="PANTHER" id="PTHR23359">
    <property type="entry name" value="NUCLEOTIDE KINASE"/>
    <property type="match status" value="1"/>
</dbReference>
<dbReference type="NCBIfam" id="NF011105">
    <property type="entry name" value="PRK14532.1"/>
    <property type="match status" value="1"/>
</dbReference>